<gene>
    <name evidence="1" type="ORF">FPZ49_13440</name>
</gene>
<dbReference type="Gene3D" id="3.40.50.1820">
    <property type="entry name" value="alpha/beta hydrolase"/>
    <property type="match status" value="1"/>
</dbReference>
<dbReference type="InterPro" id="IPR025890">
    <property type="entry name" value="Abhydrolase_bac"/>
</dbReference>
<dbReference type="InterPro" id="IPR029058">
    <property type="entry name" value="AB_hydrolase_fold"/>
</dbReference>
<evidence type="ECO:0000313" key="1">
    <source>
        <dbReference type="EMBL" id="TVY09440.1"/>
    </source>
</evidence>
<sequence>MGNEVALQSNPIDAFMQRMYDNTLGRRGSSAPVMDHPDGWEVYLSRQRQKLSELLRLPEAQAATEPLAPGLLEQHNCGSYTRERVTFNTGFGLTMTAYVLLPKGPSKPRAAVIALHGHGYGSREIVGLTPDGRDNAEAPTLHRNFAVSLVEKGFVVIAPELLGFGDRRLQEDQEKELKMSSCLHMATSLLQMGQSLAGIRVFEVMRTVDYAMTRPEIEGSRIGCMGMSGGGMIAALSAAVDKRIIATVLSGYACTFADSILSRPHCLDNYVPGMLELGEMPDTLRLIAPRKLFVESGTEDAVFPIDGARKAMDQLKRHYTAMWVPSHFQADIFEGKHEVSGRRAYAWMAEQLL</sequence>
<evidence type="ECO:0000313" key="2">
    <source>
        <dbReference type="Proteomes" id="UP000317036"/>
    </source>
</evidence>
<dbReference type="PANTHER" id="PTHR22946:SF8">
    <property type="entry name" value="ACETYL XYLAN ESTERASE DOMAIN-CONTAINING PROTEIN"/>
    <property type="match status" value="1"/>
</dbReference>
<dbReference type="Proteomes" id="UP000317036">
    <property type="component" value="Unassembled WGS sequence"/>
</dbReference>
<dbReference type="Pfam" id="PF12715">
    <property type="entry name" value="Abhydrolase_7"/>
    <property type="match status" value="1"/>
</dbReference>
<dbReference type="SUPFAM" id="SSF53474">
    <property type="entry name" value="alpha/beta-Hydrolases"/>
    <property type="match status" value="1"/>
</dbReference>
<name>A0A559KBD4_9BACL</name>
<reference evidence="1 2" key="1">
    <citation type="submission" date="2019-07" db="EMBL/GenBank/DDBJ databases">
        <authorList>
            <person name="Kim J."/>
        </authorList>
    </citation>
    <scope>NUCLEOTIDE SEQUENCE [LARGE SCALE GENOMIC DNA]</scope>
    <source>
        <strain evidence="1 2">JC52</strain>
    </source>
</reference>
<proteinExistence type="predicted"/>
<dbReference type="AlphaFoldDB" id="A0A559KBD4"/>
<dbReference type="RefSeq" id="WP_144847417.1">
    <property type="nucleotide sequence ID" value="NZ_VNJI01000014.1"/>
</dbReference>
<organism evidence="1 2">
    <name type="scientific">Paenibacillus cremeus</name>
    <dbReference type="NCBI Taxonomy" id="2163881"/>
    <lineage>
        <taxon>Bacteria</taxon>
        <taxon>Bacillati</taxon>
        <taxon>Bacillota</taxon>
        <taxon>Bacilli</taxon>
        <taxon>Bacillales</taxon>
        <taxon>Paenibacillaceae</taxon>
        <taxon>Paenibacillus</taxon>
    </lineage>
</organism>
<dbReference type="GO" id="GO:0016787">
    <property type="term" value="F:hydrolase activity"/>
    <property type="evidence" value="ECO:0007669"/>
    <property type="project" value="UniProtKB-KW"/>
</dbReference>
<comment type="caution">
    <text evidence="1">The sequence shown here is derived from an EMBL/GenBank/DDBJ whole genome shotgun (WGS) entry which is preliminary data.</text>
</comment>
<dbReference type="InterPro" id="IPR050261">
    <property type="entry name" value="FrsA_esterase"/>
</dbReference>
<accession>A0A559KBD4</accession>
<dbReference type="PANTHER" id="PTHR22946">
    <property type="entry name" value="DIENELACTONE HYDROLASE DOMAIN-CONTAINING PROTEIN-RELATED"/>
    <property type="match status" value="1"/>
</dbReference>
<protein>
    <submittedName>
        <fullName evidence="1">Dienelactone hydrolase</fullName>
    </submittedName>
</protein>
<dbReference type="EMBL" id="VNJI01000014">
    <property type="protein sequence ID" value="TVY09440.1"/>
    <property type="molecule type" value="Genomic_DNA"/>
</dbReference>
<keyword evidence="2" id="KW-1185">Reference proteome</keyword>
<keyword evidence="1" id="KW-0378">Hydrolase</keyword>
<dbReference type="OrthoDB" id="8183145at2"/>